<name>A0ABT0D7X9_9HYPH</name>
<keyword evidence="1 3" id="KW-0413">Isomerase</keyword>
<dbReference type="EMBL" id="JALKCH010000002">
    <property type="protein sequence ID" value="MCK0196056.1"/>
    <property type="molecule type" value="Genomic_DNA"/>
</dbReference>
<accession>A0ABT0D7X9</accession>
<dbReference type="InterPro" id="IPR051924">
    <property type="entry name" value="GST_Kappa/NadH"/>
</dbReference>
<dbReference type="PANTHER" id="PTHR42943:SF2">
    <property type="entry name" value="GLUTATHIONE S-TRANSFERASE KAPPA 1"/>
    <property type="match status" value="1"/>
</dbReference>
<dbReference type="RefSeq" id="WP_247026739.1">
    <property type="nucleotide sequence ID" value="NZ_JALKCH010000002.1"/>
</dbReference>
<dbReference type="InterPro" id="IPR001853">
    <property type="entry name" value="DSBA-like_thioredoxin_dom"/>
</dbReference>
<dbReference type="PIRSF" id="PIRSF006386">
    <property type="entry name" value="HCCAis_GSTk"/>
    <property type="match status" value="1"/>
</dbReference>
<dbReference type="Pfam" id="PF01323">
    <property type="entry name" value="DSBA"/>
    <property type="match status" value="1"/>
</dbReference>
<gene>
    <name evidence="3" type="ORF">MWN34_03930</name>
</gene>
<sequence>MFRTLDYYFSIHSPFAFLGNEALAEIARRHEVQVVYRPVLLGPLFDETGGLPLGKRHPARQRYRLVEMQRWQERRGVAFNLMPLHWPFDPALADRLVIAAVEAGFDPGALVGRLFAAVWQRQENLAETATLLAVLQELGLPSDILVEASGQKIAGLYEENRRRAVESDVFGSPSYVLDGEVFWGQDRIELLEQALSSRRRPYRPG</sequence>
<dbReference type="PANTHER" id="PTHR42943">
    <property type="entry name" value="GLUTATHIONE S-TRANSFERASE KAPPA"/>
    <property type="match status" value="1"/>
</dbReference>
<evidence type="ECO:0000259" key="2">
    <source>
        <dbReference type="Pfam" id="PF01323"/>
    </source>
</evidence>
<evidence type="ECO:0000256" key="1">
    <source>
        <dbReference type="PIRNR" id="PIRNR006386"/>
    </source>
</evidence>
<evidence type="ECO:0000313" key="4">
    <source>
        <dbReference type="Proteomes" id="UP001203284"/>
    </source>
</evidence>
<proteinExistence type="inferred from homology"/>
<keyword evidence="4" id="KW-1185">Reference proteome</keyword>
<dbReference type="EC" id="5.99.1.4" evidence="1"/>
<dbReference type="GO" id="GO:0016853">
    <property type="term" value="F:isomerase activity"/>
    <property type="evidence" value="ECO:0007669"/>
    <property type="project" value="UniProtKB-KW"/>
</dbReference>
<feature type="domain" description="DSBA-like thioredoxin" evidence="2">
    <location>
        <begin position="4"/>
        <end position="195"/>
    </location>
</feature>
<dbReference type="Gene3D" id="3.40.30.10">
    <property type="entry name" value="Glutaredoxin"/>
    <property type="match status" value="1"/>
</dbReference>
<dbReference type="InterPro" id="IPR036249">
    <property type="entry name" value="Thioredoxin-like_sf"/>
</dbReference>
<reference evidence="3 4" key="1">
    <citation type="submission" date="2022-04" db="EMBL/GenBank/DDBJ databases">
        <authorList>
            <person name="Grouzdev D.S."/>
            <person name="Pantiukh K.S."/>
            <person name="Krutkina M.S."/>
        </authorList>
    </citation>
    <scope>NUCLEOTIDE SEQUENCE [LARGE SCALE GENOMIC DNA]</scope>
    <source>
        <strain evidence="3 4">6x-1</strain>
    </source>
</reference>
<evidence type="ECO:0000313" key="3">
    <source>
        <dbReference type="EMBL" id="MCK0196056.1"/>
    </source>
</evidence>
<protein>
    <recommendedName>
        <fullName evidence="1">2-hydroxychromene-2-carboxylate isomerase</fullName>
        <ecNumber evidence="1">5.99.1.4</ecNumber>
    </recommendedName>
</protein>
<dbReference type="SUPFAM" id="SSF52833">
    <property type="entry name" value="Thioredoxin-like"/>
    <property type="match status" value="1"/>
</dbReference>
<comment type="catalytic activity">
    <reaction evidence="1">
        <text>2-hydroxychromene-2-carboxylate = (3E)-4-(2-hydroxyphenyl)-2-oxobut-3-enoate</text>
        <dbReference type="Rhea" id="RHEA:27401"/>
        <dbReference type="ChEBI" id="CHEBI:59350"/>
        <dbReference type="ChEBI" id="CHEBI:59353"/>
        <dbReference type="EC" id="5.99.1.4"/>
    </reaction>
</comment>
<comment type="similarity">
    <text evidence="1">Belongs to the GST superfamily. NadH family.</text>
</comment>
<dbReference type="InterPro" id="IPR044087">
    <property type="entry name" value="NahD-like"/>
</dbReference>
<comment type="caution">
    <text evidence="3">The sequence shown here is derived from an EMBL/GenBank/DDBJ whole genome shotgun (WGS) entry which is preliminary data.</text>
</comment>
<dbReference type="InterPro" id="IPR014440">
    <property type="entry name" value="HCCAis_GSTk"/>
</dbReference>
<dbReference type="CDD" id="cd03022">
    <property type="entry name" value="DsbA_HCCA_Iso"/>
    <property type="match status" value="1"/>
</dbReference>
<dbReference type="Proteomes" id="UP001203284">
    <property type="component" value="Unassembled WGS sequence"/>
</dbReference>
<organism evidence="3 4">
    <name type="scientific">Ancylobacter crimeensis</name>
    <dbReference type="NCBI Taxonomy" id="2579147"/>
    <lineage>
        <taxon>Bacteria</taxon>
        <taxon>Pseudomonadati</taxon>
        <taxon>Pseudomonadota</taxon>
        <taxon>Alphaproteobacteria</taxon>
        <taxon>Hyphomicrobiales</taxon>
        <taxon>Xanthobacteraceae</taxon>
        <taxon>Ancylobacter</taxon>
    </lineage>
</organism>